<dbReference type="AlphaFoldDB" id="A0A1B2EFW4"/>
<proteinExistence type="predicted"/>
<reference evidence="1" key="1">
    <citation type="submission" date="2016-07" db="EMBL/GenBank/DDBJ databases">
        <title>Microvirga ossetica sp. nov. a new species of rhizobia isolated from root nodules of the legume species Vicia alpestris Steven originated from North Ossetia region in the Caucasus.</title>
        <authorList>
            <person name="Safronova V.I."/>
            <person name="Kuznetsova I.G."/>
            <person name="Sazanova A.L."/>
            <person name="Belimov A."/>
            <person name="Andronov E."/>
            <person name="Osledkin Y.S."/>
            <person name="Onishchuk O.P."/>
            <person name="Kurchak O.N."/>
            <person name="Shaposhnikov A.I."/>
            <person name="Willems A."/>
            <person name="Tikhonovich I.A."/>
        </authorList>
    </citation>
    <scope>NUCLEOTIDE SEQUENCE [LARGE SCALE GENOMIC DNA]</scope>
    <source>
        <strain evidence="1">V5/3M</strain>
    </source>
</reference>
<dbReference type="KEGG" id="moc:BB934_12075"/>
<dbReference type="EMBL" id="CP016616">
    <property type="protein sequence ID" value="ANY78860.1"/>
    <property type="molecule type" value="Genomic_DNA"/>
</dbReference>
<accession>A0A1B2EFW4</accession>
<sequence length="97" mass="10603">MTSGEAFFHGSQIYDPVALLRHGDDLLYVARVGMAASQRFMILTPVGEPAWPHEPMGSLSDVGWSLRAHNWHVAATEPVGPSARPARTLARLLAERV</sequence>
<protein>
    <submittedName>
        <fullName evidence="1">Uncharacterized protein</fullName>
    </submittedName>
</protein>
<gene>
    <name evidence="1" type="ORF">BB934_12075</name>
</gene>
<organism evidence="1">
    <name type="scientific">Microvirga ossetica</name>
    <dbReference type="NCBI Taxonomy" id="1882682"/>
    <lineage>
        <taxon>Bacteria</taxon>
        <taxon>Pseudomonadati</taxon>
        <taxon>Pseudomonadota</taxon>
        <taxon>Alphaproteobacteria</taxon>
        <taxon>Hyphomicrobiales</taxon>
        <taxon>Methylobacteriaceae</taxon>
        <taxon>Microvirga</taxon>
    </lineage>
</organism>
<name>A0A1B2EFW4_9HYPH</name>
<evidence type="ECO:0000313" key="1">
    <source>
        <dbReference type="EMBL" id="ANY78860.1"/>
    </source>
</evidence>